<evidence type="ECO:0000256" key="2">
    <source>
        <dbReference type="ARBA" id="ARBA00022747"/>
    </source>
</evidence>
<dbReference type="Pfam" id="PF01420">
    <property type="entry name" value="Methylase_S"/>
    <property type="match status" value="2"/>
</dbReference>
<name>A0ABQ1MCN3_9BACT</name>
<organism evidence="5 6">
    <name type="scientific">Belliella aquatica</name>
    <dbReference type="NCBI Taxonomy" id="1323734"/>
    <lineage>
        <taxon>Bacteria</taxon>
        <taxon>Pseudomonadati</taxon>
        <taxon>Bacteroidota</taxon>
        <taxon>Cytophagia</taxon>
        <taxon>Cytophagales</taxon>
        <taxon>Cyclobacteriaceae</taxon>
        <taxon>Belliella</taxon>
    </lineage>
</organism>
<feature type="domain" description="Type I restriction modification DNA specificity" evidence="4">
    <location>
        <begin position="88"/>
        <end position="259"/>
    </location>
</feature>
<dbReference type="PANTHER" id="PTHR43140">
    <property type="entry name" value="TYPE-1 RESTRICTION ENZYME ECOKI SPECIFICITY PROTEIN"/>
    <property type="match status" value="1"/>
</dbReference>
<keyword evidence="2" id="KW-0680">Restriction system</keyword>
<keyword evidence="6" id="KW-1185">Reference proteome</keyword>
<evidence type="ECO:0000259" key="4">
    <source>
        <dbReference type="Pfam" id="PF01420"/>
    </source>
</evidence>
<gene>
    <name evidence="5" type="ORF">GCM10010993_16520</name>
</gene>
<evidence type="ECO:0000256" key="3">
    <source>
        <dbReference type="ARBA" id="ARBA00023125"/>
    </source>
</evidence>
<dbReference type="InterPro" id="IPR000055">
    <property type="entry name" value="Restrct_endonuc_typeI_TRD"/>
</dbReference>
<evidence type="ECO:0000313" key="5">
    <source>
        <dbReference type="EMBL" id="GGC38385.1"/>
    </source>
</evidence>
<dbReference type="Proteomes" id="UP000635885">
    <property type="component" value="Unassembled WGS sequence"/>
</dbReference>
<dbReference type="EMBL" id="BMFD01000005">
    <property type="protein sequence ID" value="GGC38385.1"/>
    <property type="molecule type" value="Genomic_DNA"/>
</dbReference>
<dbReference type="PANTHER" id="PTHR43140:SF1">
    <property type="entry name" value="TYPE I RESTRICTION ENZYME ECOKI SPECIFICITY SUBUNIT"/>
    <property type="match status" value="1"/>
</dbReference>
<protein>
    <submittedName>
        <fullName evidence="5">HsdS polypeptide</fullName>
    </submittedName>
</protein>
<dbReference type="InterPro" id="IPR051212">
    <property type="entry name" value="Type-I_RE_S_subunit"/>
</dbReference>
<sequence>MQLLEHFKELTLHPKNAEELKGLILQLAVQGKLTKQWRMVNSDVEPASVLLEKIEVEKDEFIKETKRRKEKVQLSITKEEEPFDLPISWEWSRMLNICHLITDGTHHTPKYLDNGIPFLSVKNLSQGGIDFSDTKFISLEEHKDLIKRCNPEYEDVLLTKIGTTGIAKVIDIKTDFSIFVSVALLKIAKQNLFPYFIEHCINSPFIKQQSKDGTEGVGNKNLVLRKIKDFLIPIPPLEEQKAIVAIVNQLFAEVEQLEAMAKERIQLKADFVTSALNQLTQAAEQDTASQWEFLQQHFGTFFTEKENIKKLREGVLQLAVQGKLTRDWRAIRQTQGIPIEHASTLLEKIKAEKSKLIKDKVFQKPQQSGEIMPDEFENTSPKSWQIAKIVDLCFVTKLAGFEYTKYIKLEDSGEIPVIRAQNVKMNRLDERNLKYIDKDTSELLYRCALTKPCLLMTFIGAGIGDVALFNKPQRWHLAPNVAKLEPFNYYEEKISPNYLLYYLMSPEGQKQIFKSSKATAQPSLSMGTIRDAIVTLPPLEEQKVIVDKVNTLMTLCDKLKKEIETHQTSQEQWMKSCLREVFEN</sequence>
<dbReference type="InterPro" id="IPR044946">
    <property type="entry name" value="Restrct_endonuc_typeI_TRD_sf"/>
</dbReference>
<comment type="similarity">
    <text evidence="1">Belongs to the type-I restriction system S methylase family.</text>
</comment>
<proteinExistence type="inferred from homology"/>
<evidence type="ECO:0000256" key="1">
    <source>
        <dbReference type="ARBA" id="ARBA00010923"/>
    </source>
</evidence>
<comment type="caution">
    <text evidence="5">The sequence shown here is derived from an EMBL/GenBank/DDBJ whole genome shotgun (WGS) entry which is preliminary data.</text>
</comment>
<feature type="domain" description="Type I restriction modification DNA specificity" evidence="4">
    <location>
        <begin position="381"/>
        <end position="563"/>
    </location>
</feature>
<dbReference type="Gene3D" id="3.90.220.20">
    <property type="entry name" value="DNA methylase specificity domains"/>
    <property type="match status" value="2"/>
</dbReference>
<dbReference type="SUPFAM" id="SSF116734">
    <property type="entry name" value="DNA methylase specificity domain"/>
    <property type="match status" value="2"/>
</dbReference>
<dbReference type="CDD" id="cd17246">
    <property type="entry name" value="RMtype1_S_SonII-TRD2-CR2_like"/>
    <property type="match status" value="1"/>
</dbReference>
<reference evidence="6" key="1">
    <citation type="journal article" date="2019" name="Int. J. Syst. Evol. Microbiol.">
        <title>The Global Catalogue of Microorganisms (GCM) 10K type strain sequencing project: providing services to taxonomists for standard genome sequencing and annotation.</title>
        <authorList>
            <consortium name="The Broad Institute Genomics Platform"/>
            <consortium name="The Broad Institute Genome Sequencing Center for Infectious Disease"/>
            <person name="Wu L."/>
            <person name="Ma J."/>
        </authorList>
    </citation>
    <scope>NUCLEOTIDE SEQUENCE [LARGE SCALE GENOMIC DNA]</scope>
    <source>
        <strain evidence="6">CGMCC 1.12479</strain>
    </source>
</reference>
<dbReference type="RefSeq" id="WP_188441679.1">
    <property type="nucleotide sequence ID" value="NZ_BMFD01000005.1"/>
</dbReference>
<keyword evidence="3" id="KW-0238">DNA-binding</keyword>
<accession>A0ABQ1MCN3</accession>
<evidence type="ECO:0000313" key="6">
    <source>
        <dbReference type="Proteomes" id="UP000635885"/>
    </source>
</evidence>